<proteinExistence type="predicted"/>
<dbReference type="EMBL" id="BOOR01000033">
    <property type="protein sequence ID" value="GII56105.1"/>
    <property type="molecule type" value="Genomic_DNA"/>
</dbReference>
<accession>A0A8J3XXG5</accession>
<evidence type="ECO:0000313" key="1">
    <source>
        <dbReference type="EMBL" id="GII56105.1"/>
    </source>
</evidence>
<dbReference type="AlphaFoldDB" id="A0A8J3XXG5"/>
<gene>
    <name evidence="1" type="ORF">Pth03_44940</name>
</gene>
<organism evidence="1 2">
    <name type="scientific">Planotetraspora thailandica</name>
    <dbReference type="NCBI Taxonomy" id="487172"/>
    <lineage>
        <taxon>Bacteria</taxon>
        <taxon>Bacillati</taxon>
        <taxon>Actinomycetota</taxon>
        <taxon>Actinomycetes</taxon>
        <taxon>Streptosporangiales</taxon>
        <taxon>Streptosporangiaceae</taxon>
        <taxon>Planotetraspora</taxon>
    </lineage>
</organism>
<name>A0A8J3XXG5_9ACTN</name>
<keyword evidence="2" id="KW-1185">Reference proteome</keyword>
<dbReference type="Proteomes" id="UP000605992">
    <property type="component" value="Unassembled WGS sequence"/>
</dbReference>
<evidence type="ECO:0000313" key="2">
    <source>
        <dbReference type="Proteomes" id="UP000605992"/>
    </source>
</evidence>
<sequence length="327" mass="36427">MAVHRGSGHESVAVVTIEDPLHLLGRLRLGREEYCQRLLTMLILGGPYPRWNSRNSPSERGGRFLQELDALSFGAGGWGTQPIFVDEFDLPRRHDNEQGGAPDYAVLWNHRLWMIELKTEISSHRRGQLSGYFMLADHHYASNRIDLTYLTPPMPLTAPAALERMRFAHLTWAQVSALIVDVWGNGDDTERRTVEGLLAGLDSIGTDWPAWRATQLDHQLPGVEASVVTADNQTTADPFSEAMALAEATGRDTQQRVLNHSATTLEDLQQLRLSLREAICALPDGSPTRHVLPWLWNATTSGGTALTISGQDSGYELRLSRYRKPVC</sequence>
<comment type="caution">
    <text evidence="1">The sequence shown here is derived from an EMBL/GenBank/DDBJ whole genome shotgun (WGS) entry which is preliminary data.</text>
</comment>
<reference evidence="1" key="1">
    <citation type="submission" date="2021-01" db="EMBL/GenBank/DDBJ databases">
        <title>Whole genome shotgun sequence of Planotetraspora thailandica NBRC 104271.</title>
        <authorList>
            <person name="Komaki H."/>
            <person name="Tamura T."/>
        </authorList>
    </citation>
    <scope>NUCLEOTIDE SEQUENCE</scope>
    <source>
        <strain evidence="1">NBRC 104271</strain>
    </source>
</reference>
<protein>
    <submittedName>
        <fullName evidence="1">Uncharacterized protein</fullName>
    </submittedName>
</protein>